<feature type="domain" description="DUF4143" evidence="1">
    <location>
        <begin position="79"/>
        <end position="235"/>
    </location>
</feature>
<proteinExistence type="predicted"/>
<evidence type="ECO:0000259" key="1">
    <source>
        <dbReference type="Pfam" id="PF13635"/>
    </source>
</evidence>
<dbReference type="Pfam" id="PF13635">
    <property type="entry name" value="DUF4143"/>
    <property type="match status" value="1"/>
</dbReference>
<dbReference type="Proteomes" id="UP000533641">
    <property type="component" value="Unassembled WGS sequence"/>
</dbReference>
<dbReference type="AlphaFoldDB" id="A0A7W6RUT1"/>
<evidence type="ECO:0000313" key="2">
    <source>
        <dbReference type="EMBL" id="MBB4279042.1"/>
    </source>
</evidence>
<evidence type="ECO:0000313" key="3">
    <source>
        <dbReference type="Proteomes" id="UP000533641"/>
    </source>
</evidence>
<protein>
    <recommendedName>
        <fullName evidence="1">DUF4143 domain-containing protein</fullName>
    </recommendedName>
</protein>
<reference evidence="2 3" key="1">
    <citation type="submission" date="2020-08" db="EMBL/GenBank/DDBJ databases">
        <title>Genomic Encyclopedia of Type Strains, Phase IV (KMG-V): Genome sequencing to study the core and pangenomes of soil and plant-associated prokaryotes.</title>
        <authorList>
            <person name="Whitman W."/>
        </authorList>
    </citation>
    <scope>NUCLEOTIDE SEQUENCE [LARGE SCALE GENOMIC DNA]</scope>
    <source>
        <strain evidence="2 3">SEMIA 402</strain>
    </source>
</reference>
<dbReference type="PANTHER" id="PTHR43566:SF2">
    <property type="entry name" value="DUF4143 DOMAIN-CONTAINING PROTEIN"/>
    <property type="match status" value="1"/>
</dbReference>
<dbReference type="EMBL" id="JACIGM010000023">
    <property type="protein sequence ID" value="MBB4279042.1"/>
    <property type="molecule type" value="Genomic_DNA"/>
</dbReference>
<name>A0A7W6RUT1_9HYPH</name>
<comment type="caution">
    <text evidence="2">The sequence shown here is derived from an EMBL/GenBank/DDBJ whole genome shotgun (WGS) entry which is preliminary data.</text>
</comment>
<sequence length="295" mass="32074">MQFLLLGSASLDLIQQVSETLAGRIIYLEMPPIGVEEAGAASIDIDELWLRGGFPDSLTAAADEDSYLWRQAFFRSYLERDVPMFAPRIPAATIGRFWTMLANGQGNTLNSAQLAQGLGVSAPMIGRYIDLLVDLMLVRRLQPWSGNLGKCLVKSPKIYVRDSGLVHALLEIGTLNQLLGHPVVGPSWEGFVLETLIFAAGPDVAPFFYRTADGAEIDLVIEQAGKPKVAIEVKRASAPQAERGFFVACDDLEIENRIVVGAGTADYQAKGGVKVRTLLSAVKEVREILRSPFTA</sequence>
<dbReference type="InterPro" id="IPR025420">
    <property type="entry name" value="DUF4143"/>
</dbReference>
<organism evidence="2 3">
    <name type="scientific">Rhizobium mongolense</name>
    <dbReference type="NCBI Taxonomy" id="57676"/>
    <lineage>
        <taxon>Bacteria</taxon>
        <taxon>Pseudomonadati</taxon>
        <taxon>Pseudomonadota</taxon>
        <taxon>Alphaproteobacteria</taxon>
        <taxon>Hyphomicrobiales</taxon>
        <taxon>Rhizobiaceae</taxon>
        <taxon>Rhizobium/Agrobacterium group</taxon>
        <taxon>Rhizobium</taxon>
    </lineage>
</organism>
<gene>
    <name evidence="2" type="ORF">GGE12_006855</name>
</gene>
<accession>A0A7W6RUT1</accession>
<dbReference type="PANTHER" id="PTHR43566">
    <property type="entry name" value="CONSERVED PROTEIN"/>
    <property type="match status" value="1"/>
</dbReference>